<name>A0A0G0UWW7_9BACT</name>
<reference evidence="1 2" key="1">
    <citation type="journal article" date="2015" name="Nature">
        <title>rRNA introns, odd ribosomes, and small enigmatic genomes across a large radiation of phyla.</title>
        <authorList>
            <person name="Brown C.T."/>
            <person name="Hug L.A."/>
            <person name="Thomas B.C."/>
            <person name="Sharon I."/>
            <person name="Castelle C.J."/>
            <person name="Singh A."/>
            <person name="Wilkins M.J."/>
            <person name="Williams K.H."/>
            <person name="Banfield J.F."/>
        </authorList>
    </citation>
    <scope>NUCLEOTIDE SEQUENCE [LARGE SCALE GENOMIC DNA]</scope>
</reference>
<sequence length="171" mass="20261">MRGLAQLPNEYFNKFSDKPVNIKPFDPASRKIAREYIQTLRKLLENFNLELIHRGSTAFGIAGKGDIEIGIYPKQSDWDRVLEKLTQKYGQAGNLEENYARFNDTFKKREIEIIVMKGHEAKVDKKLTRYLISHPDLLKQYEELKHQYAFSKREYMIQKNRFLTRVVETIF</sequence>
<organism evidence="1 2">
    <name type="scientific">Candidatus Woesebacteria bacterium GW2011_GWA1_41_13b</name>
    <dbReference type="NCBI Taxonomy" id="1618555"/>
    <lineage>
        <taxon>Bacteria</taxon>
        <taxon>Candidatus Woeseibacteriota</taxon>
    </lineage>
</organism>
<dbReference type="AlphaFoldDB" id="A0A0G0UWW7"/>
<evidence type="ECO:0000313" key="1">
    <source>
        <dbReference type="EMBL" id="KKR92016.1"/>
    </source>
</evidence>
<evidence type="ECO:0008006" key="3">
    <source>
        <dbReference type="Google" id="ProtNLM"/>
    </source>
</evidence>
<dbReference type="PANTHER" id="PTHR34822">
    <property type="entry name" value="GRPB DOMAIN PROTEIN (AFU_ORTHOLOGUE AFUA_1G01530)"/>
    <property type="match status" value="1"/>
</dbReference>
<evidence type="ECO:0000313" key="2">
    <source>
        <dbReference type="Proteomes" id="UP000034676"/>
    </source>
</evidence>
<accession>A0A0G0UWW7</accession>
<comment type="caution">
    <text evidence="1">The sequence shown here is derived from an EMBL/GenBank/DDBJ whole genome shotgun (WGS) entry which is preliminary data.</text>
</comment>
<dbReference type="Gene3D" id="3.30.460.10">
    <property type="entry name" value="Beta Polymerase, domain 2"/>
    <property type="match status" value="1"/>
</dbReference>
<proteinExistence type="predicted"/>
<dbReference type="Pfam" id="PF04229">
    <property type="entry name" value="GrpB"/>
    <property type="match status" value="1"/>
</dbReference>
<dbReference type="SUPFAM" id="SSF81301">
    <property type="entry name" value="Nucleotidyltransferase"/>
    <property type="match status" value="1"/>
</dbReference>
<dbReference type="InterPro" id="IPR007344">
    <property type="entry name" value="GrpB/CoaE"/>
</dbReference>
<dbReference type="Proteomes" id="UP000034676">
    <property type="component" value="Unassembled WGS sequence"/>
</dbReference>
<dbReference type="InterPro" id="IPR043519">
    <property type="entry name" value="NT_sf"/>
</dbReference>
<gene>
    <name evidence="1" type="ORF">UU42_C0006G0055</name>
</gene>
<protein>
    <recommendedName>
        <fullName evidence="3">GrpB family protein</fullName>
    </recommendedName>
</protein>
<dbReference type="PANTHER" id="PTHR34822:SF1">
    <property type="entry name" value="GRPB FAMILY PROTEIN"/>
    <property type="match status" value="1"/>
</dbReference>
<dbReference type="EMBL" id="LCAO01000006">
    <property type="protein sequence ID" value="KKR92016.1"/>
    <property type="molecule type" value="Genomic_DNA"/>
</dbReference>